<evidence type="ECO:0000313" key="2">
    <source>
        <dbReference type="Proteomes" id="UP000515153"/>
    </source>
</evidence>
<feature type="compositionally biased region" description="Basic and acidic residues" evidence="1">
    <location>
        <begin position="954"/>
        <end position="966"/>
    </location>
</feature>
<dbReference type="GeneID" id="41961211"/>
<keyword evidence="2" id="KW-1185">Reference proteome</keyword>
<evidence type="ECO:0000256" key="1">
    <source>
        <dbReference type="SAM" id="MobiDB-lite"/>
    </source>
</evidence>
<feature type="compositionally biased region" description="Basic residues" evidence="1">
    <location>
        <begin position="15"/>
        <end position="24"/>
    </location>
</feature>
<feature type="region of interest" description="Disordered" evidence="1">
    <location>
        <begin position="757"/>
        <end position="789"/>
    </location>
</feature>
<feature type="compositionally biased region" description="Basic and acidic residues" evidence="1">
    <location>
        <begin position="569"/>
        <end position="584"/>
    </location>
</feature>
<feature type="compositionally biased region" description="Polar residues" evidence="1">
    <location>
        <begin position="449"/>
        <end position="458"/>
    </location>
</feature>
<dbReference type="Proteomes" id="UP000515153">
    <property type="component" value="Chromosome I"/>
</dbReference>
<dbReference type="KEGG" id="pgri:PgNI_06277"/>
<evidence type="ECO:0000313" key="3">
    <source>
        <dbReference type="RefSeq" id="XP_030982013.1"/>
    </source>
</evidence>
<feature type="region of interest" description="Disordered" evidence="1">
    <location>
        <begin position="275"/>
        <end position="331"/>
    </location>
</feature>
<feature type="compositionally biased region" description="Polar residues" evidence="1">
    <location>
        <begin position="594"/>
        <end position="619"/>
    </location>
</feature>
<feature type="compositionally biased region" description="Polar residues" evidence="1">
    <location>
        <begin position="194"/>
        <end position="211"/>
    </location>
</feature>
<name>A0A6P8B4B9_PYRGI</name>
<feature type="region of interest" description="Disordered" evidence="1">
    <location>
        <begin position="933"/>
        <end position="966"/>
    </location>
</feature>
<feature type="compositionally biased region" description="Polar residues" evidence="1">
    <location>
        <begin position="28"/>
        <end position="37"/>
    </location>
</feature>
<reference evidence="3" key="3">
    <citation type="submission" date="2025-08" db="UniProtKB">
        <authorList>
            <consortium name="RefSeq"/>
        </authorList>
    </citation>
    <scope>IDENTIFICATION</scope>
    <source>
        <strain evidence="3">NI907</strain>
    </source>
</reference>
<protein>
    <submittedName>
        <fullName evidence="3">Uncharacterized protein</fullName>
    </submittedName>
</protein>
<gene>
    <name evidence="3" type="ORF">PgNI_06277</name>
</gene>
<feature type="compositionally biased region" description="Basic and acidic residues" evidence="1">
    <location>
        <begin position="58"/>
        <end position="71"/>
    </location>
</feature>
<sequence length="966" mass="105088">MIPTTRQRPWSGQQPKRRRSRVKARTSFIRSSTSGTASLAAKRNRTPKSKVAGGNNRKGSECDRGKEAEKPKRLHNWVARHILSSKDDNPVAASHHVRGKPLEISHPIPPNARNDNITPPTLREGSGPLDTDKGQYSLMQVPEVSTDPLAWLQSSRPCIDFAHNAAVGFQVLPVAHSEYAHVGRLDSKMGYDGTASTDDFQPQTPRVTQPIISRKPAPSQGQDEQRTGYQGREHIALVSSLPTSKREKRFGLADPTVWGSVSRTLSQQHRLSEIISPERSDKSSSILIEAQSRSSSKRKKLNRFTKELERYHAAHPKPSDSSSGALPSSPSLKTVSALVPYRCEFAAAGLAVTSKEQKELAHSKASHLPKNSLRTRVIQPPGMPTASQLEGVARGPGESPNGKGSSSSSDIRITPPSGIPGLLADDIFPTPENDRKPASPRKVLPWLCYQTSETSTSDGKPHGKNNENAPQFKLHHGPTCAVPTAVHTSPHKGNSPSGHRPVTEKVATPSSSSPAKGIVDKNGPSSMARRKPSWKAPPIPAKSTARSVERSGPGQILTEHPAISSAKKAVPDHEKCLSVQHTEEVLATPPPQSIKLNNRPNTVTRQRISQSASNGSPRTTGVKRQPRVLPELRSSLTRQQPSPIPEELEASPSSTMDFNKPLPKTPPEQQKAFYTGPKDTNDARQIKRAPKQAEESAEIVLESSPKYQRVSARSPPKLPHTWKYAIITDSSFEDALDAVVHKLEALDGAAGAAKIPTLPSVTPPHTKQPACDPPTISITEPTPEAEEEARIGLKASVEDSPSPAQPDNPLSPVTAPDSVVTVATKVILEDQTGGNESDWEDQPGAPPKCKELPLAPHEPFVDQRDRDICDRDVLKGLRLAIEAACDEEFDAWIRNQTGLRLRRFLADLKGFEGLQRDAEAIAEAEEAAIRAAAQDYQPARRRRAEQRRQAAISRHSDGKDRTRGVS</sequence>
<feature type="region of interest" description="Disordered" evidence="1">
    <location>
        <begin position="360"/>
        <end position="716"/>
    </location>
</feature>
<reference evidence="2 3" key="1">
    <citation type="journal article" date="2019" name="Mol. Biol. Evol.">
        <title>Blast fungal genomes show frequent chromosomal changes, gene gains and losses, and effector gene turnover.</title>
        <authorList>
            <person name="Gomez Luciano L.B."/>
            <person name="Jason Tsai I."/>
            <person name="Chuma I."/>
            <person name="Tosa Y."/>
            <person name="Chen Y.H."/>
            <person name="Li J.Y."/>
            <person name="Li M.Y."/>
            <person name="Jade Lu M.Y."/>
            <person name="Nakayashiki H."/>
            <person name="Li W.H."/>
        </authorList>
    </citation>
    <scope>NUCLEOTIDE SEQUENCE [LARGE SCALE GENOMIC DNA]</scope>
    <source>
        <strain evidence="2 3">NI907</strain>
    </source>
</reference>
<feature type="compositionally biased region" description="Low complexity" evidence="1">
    <location>
        <begin position="319"/>
        <end position="331"/>
    </location>
</feature>
<accession>A0A6P8B4B9</accession>
<organism evidence="2 3">
    <name type="scientific">Pyricularia grisea</name>
    <name type="common">Crabgrass-specific blast fungus</name>
    <name type="synonym">Magnaporthe grisea</name>
    <dbReference type="NCBI Taxonomy" id="148305"/>
    <lineage>
        <taxon>Eukaryota</taxon>
        <taxon>Fungi</taxon>
        <taxon>Dikarya</taxon>
        <taxon>Ascomycota</taxon>
        <taxon>Pezizomycotina</taxon>
        <taxon>Sordariomycetes</taxon>
        <taxon>Sordariomycetidae</taxon>
        <taxon>Magnaporthales</taxon>
        <taxon>Pyriculariaceae</taxon>
        <taxon>Pyricularia</taxon>
    </lineage>
</organism>
<feature type="compositionally biased region" description="Polar residues" evidence="1">
    <location>
        <begin position="1"/>
        <end position="14"/>
    </location>
</feature>
<dbReference type="RefSeq" id="XP_030982013.1">
    <property type="nucleotide sequence ID" value="XM_031126302.1"/>
</dbReference>
<feature type="region of interest" description="Disordered" evidence="1">
    <location>
        <begin position="101"/>
        <end position="132"/>
    </location>
</feature>
<dbReference type="AlphaFoldDB" id="A0A6P8B4B9"/>
<reference evidence="3" key="2">
    <citation type="submission" date="2019-10" db="EMBL/GenBank/DDBJ databases">
        <authorList>
            <consortium name="NCBI Genome Project"/>
        </authorList>
    </citation>
    <scope>NUCLEOTIDE SEQUENCE</scope>
    <source>
        <strain evidence="3">NI907</strain>
    </source>
</reference>
<feature type="compositionally biased region" description="Low complexity" evidence="1">
    <location>
        <begin position="395"/>
        <end position="416"/>
    </location>
</feature>
<proteinExistence type="predicted"/>
<feature type="region of interest" description="Disordered" evidence="1">
    <location>
        <begin position="194"/>
        <end position="229"/>
    </location>
</feature>
<feature type="region of interest" description="Disordered" evidence="1">
    <location>
        <begin position="1"/>
        <end position="74"/>
    </location>
</feature>
<feature type="region of interest" description="Disordered" evidence="1">
    <location>
        <begin position="830"/>
        <end position="852"/>
    </location>
</feature>